<reference evidence="18" key="1">
    <citation type="journal article" date="2014" name="Nature">
        <title>Elephant shark genome provides unique insights into gnathostome evolution.</title>
        <authorList>
            <consortium name="International Elephant Shark Genome Sequencing Consortium"/>
            <person name="Venkatesh B."/>
            <person name="Lee A.P."/>
            <person name="Ravi V."/>
            <person name="Maurya A.K."/>
            <person name="Lian M.M."/>
            <person name="Swann J.B."/>
            <person name="Ohta Y."/>
            <person name="Flajnik M.F."/>
            <person name="Sutoh Y."/>
            <person name="Kasahara M."/>
            <person name="Hoon S."/>
            <person name="Gangu V."/>
            <person name="Roy S.W."/>
            <person name="Irimia M."/>
            <person name="Korzh V."/>
            <person name="Kondrychyn I."/>
            <person name="Lim Z.W."/>
            <person name="Tay B.H."/>
            <person name="Tohari S."/>
            <person name="Kong K.W."/>
            <person name="Ho S."/>
            <person name="Lorente-Galdos B."/>
            <person name="Quilez J."/>
            <person name="Marques-Bonet T."/>
            <person name="Raney B.J."/>
            <person name="Ingham P.W."/>
            <person name="Tay A."/>
            <person name="Hillier L.W."/>
            <person name="Minx P."/>
            <person name="Boehm T."/>
            <person name="Wilson R.K."/>
            <person name="Brenner S."/>
            <person name="Warren W.C."/>
        </authorList>
    </citation>
    <scope>NUCLEOTIDE SEQUENCE</scope>
    <source>
        <tissue evidence="18">Testis</tissue>
    </source>
</reference>
<dbReference type="GO" id="GO:0005525">
    <property type="term" value="F:GTP binding"/>
    <property type="evidence" value="ECO:0007669"/>
    <property type="project" value="UniProtKB-UniRule"/>
</dbReference>
<feature type="region of interest" description="Disordered" evidence="16">
    <location>
        <begin position="312"/>
        <end position="332"/>
    </location>
</feature>
<dbReference type="Pfam" id="PF07650">
    <property type="entry name" value="KH_2"/>
    <property type="match status" value="1"/>
</dbReference>
<dbReference type="InterPro" id="IPR005662">
    <property type="entry name" value="GTPase_Era-like"/>
</dbReference>
<dbReference type="SUPFAM" id="SSF52540">
    <property type="entry name" value="P-loop containing nucleoside triphosphate hydrolases"/>
    <property type="match status" value="1"/>
</dbReference>
<feature type="region of interest" description="G1" evidence="15">
    <location>
        <begin position="115"/>
        <end position="122"/>
    </location>
</feature>
<evidence type="ECO:0000256" key="10">
    <source>
        <dbReference type="ARBA" id="ARBA00023128"/>
    </source>
</evidence>
<dbReference type="PRINTS" id="PR00326">
    <property type="entry name" value="GTP1OBG"/>
</dbReference>
<keyword evidence="6 15" id="KW-0547">Nucleotide-binding</keyword>
<dbReference type="InterPro" id="IPR004044">
    <property type="entry name" value="KH_dom_type_2"/>
</dbReference>
<dbReference type="Gene3D" id="3.40.50.300">
    <property type="entry name" value="P-loop containing nucleotide triphosphate hydrolases"/>
    <property type="match status" value="1"/>
</dbReference>
<dbReference type="PROSITE" id="PS51713">
    <property type="entry name" value="G_ERA"/>
    <property type="match status" value="1"/>
</dbReference>
<evidence type="ECO:0000256" key="14">
    <source>
        <dbReference type="ARBA" id="ARBA00030975"/>
    </source>
</evidence>
<evidence type="ECO:0000256" key="7">
    <source>
        <dbReference type="ARBA" id="ARBA00022792"/>
    </source>
</evidence>
<dbReference type="Pfam" id="PF01926">
    <property type="entry name" value="MMR_HSR1"/>
    <property type="match status" value="1"/>
</dbReference>
<keyword evidence="12" id="KW-0472">Membrane</keyword>
<evidence type="ECO:0000256" key="9">
    <source>
        <dbReference type="ARBA" id="ARBA00022946"/>
    </source>
</evidence>
<evidence type="ECO:0000256" key="1">
    <source>
        <dbReference type="ARBA" id="ARBA00004305"/>
    </source>
</evidence>
<comment type="subcellular location">
    <subcellularLocation>
        <location evidence="2">Mitochondrion inner membrane</location>
        <topology evidence="2">Peripheral membrane protein</topology>
    </subcellularLocation>
    <subcellularLocation>
        <location evidence="1">Mitochondrion matrix</location>
    </subcellularLocation>
</comment>
<evidence type="ECO:0000256" key="11">
    <source>
        <dbReference type="ARBA" id="ARBA00023134"/>
    </source>
</evidence>
<feature type="region of interest" description="G2" evidence="15">
    <location>
        <begin position="141"/>
        <end position="145"/>
    </location>
</feature>
<dbReference type="CDD" id="cd04163">
    <property type="entry name" value="Era"/>
    <property type="match status" value="1"/>
</dbReference>
<feature type="region of interest" description="G3" evidence="15">
    <location>
        <begin position="162"/>
        <end position="165"/>
    </location>
</feature>
<dbReference type="FunFam" id="3.40.50.300:FF:002220">
    <property type="entry name" value="GTPase Era, mitochondrial"/>
    <property type="match status" value="1"/>
</dbReference>
<keyword evidence="9" id="KW-0809">Transit peptide</keyword>
<dbReference type="PANTHER" id="PTHR42698">
    <property type="entry name" value="GTPASE ERA"/>
    <property type="match status" value="1"/>
</dbReference>
<dbReference type="AlphaFoldDB" id="V9KQ92"/>
<keyword evidence="10" id="KW-0496">Mitochondrion</keyword>
<evidence type="ECO:0000256" key="13">
    <source>
        <dbReference type="ARBA" id="ARBA00025227"/>
    </source>
</evidence>
<dbReference type="Gene3D" id="3.30.300.20">
    <property type="match status" value="1"/>
</dbReference>
<evidence type="ECO:0000256" key="3">
    <source>
        <dbReference type="ARBA" id="ARBA00007921"/>
    </source>
</evidence>
<comment type="function">
    <text evidence="13">Probable GTPase that plays a role in the mitochondrial ribosomal small subunit assembly. Specifically binds the 12S mitochondrial rRNA (12S mt-rRNA) to a 33 nucleotide section delineating the 3' terminal stem-loop region. May act as a chaperone that protects the 12S mt-rRNA on the 28S mitoribosomal subunit during ribosomal small subunit assembly.</text>
</comment>
<organism evidence="18">
    <name type="scientific">Callorhinchus milii</name>
    <name type="common">Ghost shark</name>
    <dbReference type="NCBI Taxonomy" id="7868"/>
    <lineage>
        <taxon>Eukaryota</taxon>
        <taxon>Metazoa</taxon>
        <taxon>Chordata</taxon>
        <taxon>Craniata</taxon>
        <taxon>Vertebrata</taxon>
        <taxon>Chondrichthyes</taxon>
        <taxon>Holocephali</taxon>
        <taxon>Chimaeriformes</taxon>
        <taxon>Callorhinchidae</taxon>
        <taxon>Callorhinchus</taxon>
    </lineage>
</organism>
<keyword evidence="11 15" id="KW-0342">GTP-binding</keyword>
<evidence type="ECO:0000256" key="2">
    <source>
        <dbReference type="ARBA" id="ARBA00004637"/>
    </source>
</evidence>
<keyword evidence="8" id="KW-0694">RNA-binding</keyword>
<keyword evidence="5" id="KW-0690">Ribosome biogenesis</keyword>
<dbReference type="GO" id="GO:0019843">
    <property type="term" value="F:rRNA binding"/>
    <property type="evidence" value="ECO:0007669"/>
    <property type="project" value="TreeGrafter"/>
</dbReference>
<dbReference type="InterPro" id="IPR030388">
    <property type="entry name" value="G_ERA_dom"/>
</dbReference>
<dbReference type="InterPro" id="IPR027417">
    <property type="entry name" value="P-loop_NTPase"/>
</dbReference>
<proteinExistence type="evidence at transcript level"/>
<feature type="region of interest" description="G5" evidence="15">
    <location>
        <begin position="345"/>
        <end position="347"/>
    </location>
</feature>
<evidence type="ECO:0000259" key="17">
    <source>
        <dbReference type="PROSITE" id="PS51713"/>
    </source>
</evidence>
<dbReference type="CDD" id="cd22534">
    <property type="entry name" value="KH-II_Era"/>
    <property type="match status" value="1"/>
</dbReference>
<dbReference type="EMBL" id="JW867714">
    <property type="protein sequence ID" value="AFP00232.1"/>
    <property type="molecule type" value="mRNA"/>
</dbReference>
<dbReference type="GO" id="GO:0043024">
    <property type="term" value="F:ribosomal small subunit binding"/>
    <property type="evidence" value="ECO:0007669"/>
    <property type="project" value="TreeGrafter"/>
</dbReference>
<dbReference type="InterPro" id="IPR005225">
    <property type="entry name" value="Small_GTP-bd"/>
</dbReference>
<evidence type="ECO:0000256" key="12">
    <source>
        <dbReference type="ARBA" id="ARBA00023136"/>
    </source>
</evidence>
<dbReference type="GO" id="GO:0005743">
    <property type="term" value="C:mitochondrial inner membrane"/>
    <property type="evidence" value="ECO:0007669"/>
    <property type="project" value="UniProtKB-SubCell"/>
</dbReference>
<dbReference type="FunFam" id="3.30.300.20:FF:000016">
    <property type="entry name" value="GTPase Era, mitochondrial isoform 1"/>
    <property type="match status" value="1"/>
</dbReference>
<accession>V9KQ92</accession>
<dbReference type="HAMAP" id="MF_00367">
    <property type="entry name" value="GTPase_Era"/>
    <property type="match status" value="1"/>
</dbReference>
<comment type="similarity">
    <text evidence="3 15">Belongs to the TRAFAC class TrmE-Era-EngA-EngB-Septin-like GTPase superfamily. Era GTPase family.</text>
</comment>
<evidence type="ECO:0000313" key="18">
    <source>
        <dbReference type="EMBL" id="AFP00232.1"/>
    </source>
</evidence>
<keyword evidence="7" id="KW-0999">Mitochondrion inner membrane</keyword>
<evidence type="ECO:0000256" key="5">
    <source>
        <dbReference type="ARBA" id="ARBA00022517"/>
    </source>
</evidence>
<evidence type="ECO:0000256" key="4">
    <source>
        <dbReference type="ARBA" id="ARBA00019149"/>
    </source>
</evidence>
<dbReference type="GO" id="GO:0005759">
    <property type="term" value="C:mitochondrial matrix"/>
    <property type="evidence" value="ECO:0007669"/>
    <property type="project" value="UniProtKB-SubCell"/>
</dbReference>
<sequence>MVWFHFVSRSCFFASAFSGREDASKHRTGDAVTCGGLGVGLDFLQIEVRRIARLPVRCCASKSALENILSVPKQEESIRQYAPLVSVNKVEQELLLVHQPDQPEKPRVLRVAIIGSPNAGKSTLSNQLLGRKIFPVSSKVHTTRCQAQGVITEGEIQIVLLDTPGLTTAAKGKRHNLEKSLLVDPWDSVKEANLVLVLVDVSDHWNRYNLSLEVLKCLSQNSHVPAVLVLNKVDLLKSKGLLLDLTIELTEGMVNGKKLKIKSKVKSLAQSTQGDCGAMEAGHLPEKEPGSRDVHAAPVCQADGQIGAQETVAESGAEPAPKQHRGNQHLKHKQGWPHFREVFMLSAVDGDEVETLKHYLLSQAQPGPWDYHSTVLTDQSPQQLCINLIREKLLEILPQEVPYSITQSTEMWEEGPSGELRILQNLTVVKKNHAKMLIGTGGQVIGKVARDAGQDLMNIFLCDVHLKLCVKVKK</sequence>
<dbReference type="PANTHER" id="PTHR42698:SF1">
    <property type="entry name" value="GTPASE ERA, MITOCHONDRIAL"/>
    <property type="match status" value="1"/>
</dbReference>
<evidence type="ECO:0000256" key="6">
    <source>
        <dbReference type="ARBA" id="ARBA00022741"/>
    </source>
</evidence>
<name>V9KQ92_CALMI</name>
<dbReference type="InterPro" id="IPR006073">
    <property type="entry name" value="GTP-bd"/>
</dbReference>
<dbReference type="InterPro" id="IPR009019">
    <property type="entry name" value="KH_sf_prok-type"/>
</dbReference>
<dbReference type="InterPro" id="IPR015946">
    <property type="entry name" value="KH_dom-like_a/b"/>
</dbReference>
<evidence type="ECO:0000256" key="16">
    <source>
        <dbReference type="SAM" id="MobiDB-lite"/>
    </source>
</evidence>
<feature type="region of interest" description="G4" evidence="15">
    <location>
        <begin position="231"/>
        <end position="234"/>
    </location>
</feature>
<evidence type="ECO:0000256" key="8">
    <source>
        <dbReference type="ARBA" id="ARBA00022884"/>
    </source>
</evidence>
<evidence type="ECO:0000256" key="15">
    <source>
        <dbReference type="PROSITE-ProRule" id="PRU01050"/>
    </source>
</evidence>
<dbReference type="SUPFAM" id="SSF54814">
    <property type="entry name" value="Prokaryotic type KH domain (KH-domain type II)"/>
    <property type="match status" value="1"/>
</dbReference>
<dbReference type="GO" id="GO:0000028">
    <property type="term" value="P:ribosomal small subunit assembly"/>
    <property type="evidence" value="ECO:0007669"/>
    <property type="project" value="TreeGrafter"/>
</dbReference>
<protein>
    <recommendedName>
        <fullName evidence="4">GTPase Era, mitochondrial</fullName>
    </recommendedName>
    <alternativeName>
        <fullName evidence="14">ERA-like protein 1</fullName>
    </alternativeName>
</protein>
<dbReference type="NCBIfam" id="TIGR00231">
    <property type="entry name" value="small_GTP"/>
    <property type="match status" value="1"/>
</dbReference>
<feature type="domain" description="Era-type G" evidence="17">
    <location>
        <begin position="107"/>
        <end position="367"/>
    </location>
</feature>
<feature type="compositionally biased region" description="Basic residues" evidence="16">
    <location>
        <begin position="322"/>
        <end position="332"/>
    </location>
</feature>